<reference evidence="1" key="1">
    <citation type="submission" date="2018-05" db="EMBL/GenBank/DDBJ databases">
        <authorList>
            <person name="Lanie J.A."/>
            <person name="Ng W.-L."/>
            <person name="Kazmierczak K.M."/>
            <person name="Andrzejewski T.M."/>
            <person name="Davidsen T.M."/>
            <person name="Wayne K.J."/>
            <person name="Tettelin H."/>
            <person name="Glass J.I."/>
            <person name="Rusch D."/>
            <person name="Podicherti R."/>
            <person name="Tsui H.-C.T."/>
            <person name="Winkler M.E."/>
        </authorList>
    </citation>
    <scope>NUCLEOTIDE SEQUENCE</scope>
</reference>
<sequence>MTWYYLRRSYFPQFMAGIMRLDWPERFIILQELYNHDESDPPWEIRSNDPMADMMHWIGEKGADAYFTFFIKGTTVNEDGSFTIHPNISKCLGRFGIGTDELL</sequence>
<proteinExistence type="predicted"/>
<accession>A0A381ZQK5</accession>
<name>A0A381ZQK5_9ZZZZ</name>
<gene>
    <name evidence="1" type="ORF">METZ01_LOCUS144399</name>
</gene>
<dbReference type="EMBL" id="UINC01022271">
    <property type="protein sequence ID" value="SVA91545.1"/>
    <property type="molecule type" value="Genomic_DNA"/>
</dbReference>
<organism evidence="1">
    <name type="scientific">marine metagenome</name>
    <dbReference type="NCBI Taxonomy" id="408172"/>
    <lineage>
        <taxon>unclassified sequences</taxon>
        <taxon>metagenomes</taxon>
        <taxon>ecological metagenomes</taxon>
    </lineage>
</organism>
<dbReference type="AlphaFoldDB" id="A0A381ZQK5"/>
<evidence type="ECO:0000313" key="1">
    <source>
        <dbReference type="EMBL" id="SVA91545.1"/>
    </source>
</evidence>
<protein>
    <submittedName>
        <fullName evidence="1">Uncharacterized protein</fullName>
    </submittedName>
</protein>